<sequence>MFWFTVWTVLVLATLAGAFLIGRRLWHAAVALGHELARAGEVADRLSARTAELEEQARAAGVEVRPALGRDPQELRDRVELLRAVRREHRLRRRERHRATVADASTRWFG</sequence>
<reference evidence="2 3" key="1">
    <citation type="submission" date="2021-05" db="EMBL/GenBank/DDBJ databases">
        <title>Novel species in genus Cellulomonas.</title>
        <authorList>
            <person name="Zhang G."/>
        </authorList>
    </citation>
    <scope>NUCLEOTIDE SEQUENCE [LARGE SCALE GENOMIC DNA]</scope>
    <source>
        <strain evidence="3">zg-ZUI222</strain>
    </source>
</reference>
<dbReference type="Proteomes" id="UP000677804">
    <property type="component" value="Chromosome"/>
</dbReference>
<evidence type="ECO:0000313" key="2">
    <source>
        <dbReference type="EMBL" id="QVI60797.1"/>
    </source>
</evidence>
<evidence type="ECO:0000313" key="3">
    <source>
        <dbReference type="Proteomes" id="UP000677804"/>
    </source>
</evidence>
<keyword evidence="3" id="KW-1185">Reference proteome</keyword>
<dbReference type="RefSeq" id="WP_207342253.1">
    <property type="nucleotide sequence ID" value="NZ_CP074405.1"/>
</dbReference>
<protein>
    <submittedName>
        <fullName evidence="2">Uncharacterized protein</fullName>
    </submittedName>
</protein>
<gene>
    <name evidence="2" type="ORF">KG103_09490</name>
</gene>
<feature type="coiled-coil region" evidence="1">
    <location>
        <begin position="36"/>
        <end position="63"/>
    </location>
</feature>
<keyword evidence="1" id="KW-0175">Coiled coil</keyword>
<proteinExistence type="predicted"/>
<accession>A0ABX8D444</accession>
<organism evidence="2 3">
    <name type="scientific">Cellulomonas wangleii</name>
    <dbReference type="NCBI Taxonomy" id="2816956"/>
    <lineage>
        <taxon>Bacteria</taxon>
        <taxon>Bacillati</taxon>
        <taxon>Actinomycetota</taxon>
        <taxon>Actinomycetes</taxon>
        <taxon>Micrococcales</taxon>
        <taxon>Cellulomonadaceae</taxon>
        <taxon>Cellulomonas</taxon>
    </lineage>
</organism>
<dbReference type="EMBL" id="CP074405">
    <property type="protein sequence ID" value="QVI60797.1"/>
    <property type="molecule type" value="Genomic_DNA"/>
</dbReference>
<name>A0ABX8D444_9CELL</name>
<evidence type="ECO:0000256" key="1">
    <source>
        <dbReference type="SAM" id="Coils"/>
    </source>
</evidence>